<organism evidence="1 2">
    <name type="scientific">Saccharomyces kudriavzevii (strain ATCC MYA-4449 / AS 2.2408 / CBS 8840 / NBRC 1802 / NCYC 2889)</name>
    <name type="common">Yeast</name>
    <dbReference type="NCBI Taxonomy" id="226230"/>
    <lineage>
        <taxon>Eukaryota</taxon>
        <taxon>Fungi</taxon>
        <taxon>Dikarya</taxon>
        <taxon>Ascomycota</taxon>
        <taxon>Saccharomycotina</taxon>
        <taxon>Saccharomycetes</taxon>
        <taxon>Saccharomycetales</taxon>
        <taxon>Saccharomycetaceae</taxon>
        <taxon>Saccharomyces</taxon>
    </lineage>
</organism>
<dbReference type="InterPro" id="IPR010487">
    <property type="entry name" value="NGRN/Rrg9"/>
</dbReference>
<dbReference type="PANTHER" id="PTHR13475">
    <property type="entry name" value="NEUGRIN"/>
    <property type="match status" value="1"/>
</dbReference>
<reference evidence="1" key="1">
    <citation type="submission" date="2022-10" db="EMBL/GenBank/DDBJ databases">
        <authorList>
            <person name="Byrne P K."/>
        </authorList>
    </citation>
    <scope>NUCLEOTIDE SEQUENCE</scope>
    <source>
        <strain evidence="1">IFO1802</strain>
    </source>
</reference>
<accession>A0AA35J7Y2</accession>
<protein>
    <submittedName>
        <fullName evidence="1">Uncharacterized protein</fullName>
    </submittedName>
</protein>
<proteinExistence type="predicted"/>
<name>A0AA35J7Y2_SACK1</name>
<dbReference type="OrthoDB" id="5578174at2759"/>
<dbReference type="GO" id="GO:0005634">
    <property type="term" value="C:nucleus"/>
    <property type="evidence" value="ECO:0007669"/>
    <property type="project" value="TreeGrafter"/>
</dbReference>
<sequence>MNILRMAYRSFHCLRCGSLLNENKGRSSKQIIKWINRSSLSNKELAEKVRDDTKEAPEWKKQKMAVRKKLEGQRWNPPKKISQEQMEALKLLKSNFPELSASDLAERFKISPEAVRRILKSNWRRTDDENKNANERWKRRGERIKEMYEKTEGTELVYNRIINGRKLVVGSSADASELIAKSVHTSRHFKRDNVAPEKNSTNKLYLLKRLSSKQ</sequence>
<keyword evidence="2" id="KW-1185">Reference proteome</keyword>
<gene>
    <name evidence="1" type="primary">SKDI14G1160</name>
    <name evidence="1" type="ORF">SKDI_14G1160</name>
</gene>
<dbReference type="Proteomes" id="UP001162087">
    <property type="component" value="Chromosome 14"/>
</dbReference>
<dbReference type="Pfam" id="PF06413">
    <property type="entry name" value="Neugrin"/>
    <property type="match status" value="1"/>
</dbReference>
<evidence type="ECO:0000313" key="1">
    <source>
        <dbReference type="EMBL" id="CAI4049580.1"/>
    </source>
</evidence>
<evidence type="ECO:0000313" key="2">
    <source>
        <dbReference type="Proteomes" id="UP001162087"/>
    </source>
</evidence>
<dbReference type="GO" id="GO:0005739">
    <property type="term" value="C:mitochondrion"/>
    <property type="evidence" value="ECO:0007669"/>
    <property type="project" value="UniProtKB-SubCell"/>
</dbReference>
<dbReference type="EMBL" id="OX365909">
    <property type="protein sequence ID" value="CAI4049580.1"/>
    <property type="molecule type" value="Genomic_DNA"/>
</dbReference>
<dbReference type="PANTHER" id="PTHR13475:SF3">
    <property type="entry name" value="NEUGRIN"/>
    <property type="match status" value="1"/>
</dbReference>